<dbReference type="NCBIfam" id="NF004127">
    <property type="entry name" value="PRK05617.1"/>
    <property type="match status" value="1"/>
</dbReference>
<proteinExistence type="predicted"/>
<evidence type="ECO:0000259" key="4">
    <source>
        <dbReference type="Pfam" id="PF16113"/>
    </source>
</evidence>
<dbReference type="Proteomes" id="UP000470213">
    <property type="component" value="Unassembled WGS sequence"/>
</dbReference>
<dbReference type="EMBL" id="JAAAWN010000027">
    <property type="protein sequence ID" value="NDV92726.1"/>
    <property type="molecule type" value="Genomic_DNA"/>
</dbReference>
<comment type="catalytic activity">
    <reaction evidence="1">
        <text>3-hydroxy-2-methylpropanoyl-CoA + H2O = 3-hydroxy-2-methylpropanoate + CoA + H(+)</text>
        <dbReference type="Rhea" id="RHEA:20888"/>
        <dbReference type="ChEBI" id="CHEBI:11805"/>
        <dbReference type="ChEBI" id="CHEBI:15377"/>
        <dbReference type="ChEBI" id="CHEBI:15378"/>
        <dbReference type="ChEBI" id="CHEBI:57287"/>
        <dbReference type="ChEBI" id="CHEBI:57340"/>
        <dbReference type="EC" id="3.1.2.4"/>
    </reaction>
</comment>
<evidence type="ECO:0000256" key="1">
    <source>
        <dbReference type="ARBA" id="ARBA00001709"/>
    </source>
</evidence>
<dbReference type="Pfam" id="PF16113">
    <property type="entry name" value="ECH_2"/>
    <property type="match status" value="1"/>
</dbReference>
<dbReference type="GO" id="GO:0003860">
    <property type="term" value="F:3-hydroxyisobutyryl-CoA hydrolase activity"/>
    <property type="evidence" value="ECO:0007669"/>
    <property type="project" value="UniProtKB-EC"/>
</dbReference>
<dbReference type="PANTHER" id="PTHR43176:SF3">
    <property type="entry name" value="3-HYDROXYISOBUTYRYL-COA HYDROLASE, MITOCHONDRIAL"/>
    <property type="match status" value="1"/>
</dbReference>
<reference evidence="5 6" key="1">
    <citation type="submission" date="2020-01" db="EMBL/GenBank/DDBJ databases">
        <authorList>
            <person name="Chen J."/>
            <person name="Zhu S."/>
            <person name="Yang J."/>
        </authorList>
    </citation>
    <scope>NUCLEOTIDE SEQUENCE [LARGE SCALE GENOMIC DNA]</scope>
    <source>
        <strain evidence="5 6">345S023</strain>
    </source>
</reference>
<dbReference type="InterPro" id="IPR032259">
    <property type="entry name" value="HIBYL-CoA-H"/>
</dbReference>
<dbReference type="SUPFAM" id="SSF52096">
    <property type="entry name" value="ClpP/crotonase"/>
    <property type="match status" value="1"/>
</dbReference>
<dbReference type="EC" id="3.1.2.4" evidence="2"/>
<evidence type="ECO:0000313" key="5">
    <source>
        <dbReference type="EMBL" id="NDV92726.1"/>
    </source>
</evidence>
<evidence type="ECO:0000256" key="3">
    <source>
        <dbReference type="ARBA" id="ARBA00022801"/>
    </source>
</evidence>
<dbReference type="InterPro" id="IPR029045">
    <property type="entry name" value="ClpP/crotonase-like_dom_sf"/>
</dbReference>
<dbReference type="GO" id="GO:0006574">
    <property type="term" value="P:L-valine catabolic process"/>
    <property type="evidence" value="ECO:0007669"/>
    <property type="project" value="TreeGrafter"/>
</dbReference>
<evidence type="ECO:0000313" key="6">
    <source>
        <dbReference type="Proteomes" id="UP000470213"/>
    </source>
</evidence>
<protein>
    <recommendedName>
        <fullName evidence="2">3-hydroxyisobutyryl-CoA hydrolase</fullName>
        <ecNumber evidence="2">3.1.2.4</ecNumber>
    </recommendedName>
</protein>
<keyword evidence="6" id="KW-1185">Reference proteome</keyword>
<dbReference type="AlphaFoldDB" id="A0A7X5LNP3"/>
<sequence length="374" mass="40882">MEQTGPIVIAQECITESGDYIGVLTLNKPKALNALDLEMADILLDTLNQWQARDDIACVVLKGAGDKAFCAGGDIVSMYNAMREQEGQIPDFLQQFFKLEYTLDYTIHHYEKPFIVWGSGIVMGGGMGLLCGASHRVVTETSRLAMPEISIGLYPDVGGSYFLPRLPGNVGLFLGLTGGHMNGADALYVGLADHLVAANEFDTMLGELQKQISANGTADEIVTHVLNNLDTPVEKLTSHVSTHRSAIDTWCEGSTTAQVVNNLLNADMGEDKWLLKAQKTLKQGSPITAHLVFEQCRRGATLSLAECFKMEAIMSCRCGESGEFQEGVRALLIDKDLSPKWKYSRVEDVPATVIEHFFTSPWDTHSHPLADIGE</sequence>
<evidence type="ECO:0000256" key="2">
    <source>
        <dbReference type="ARBA" id="ARBA00011915"/>
    </source>
</evidence>
<gene>
    <name evidence="5" type="ORF">GTH32_16245</name>
</gene>
<keyword evidence="5" id="KW-0413">Isomerase</keyword>
<keyword evidence="3" id="KW-0378">Hydrolase</keyword>
<dbReference type="GO" id="GO:0005829">
    <property type="term" value="C:cytosol"/>
    <property type="evidence" value="ECO:0007669"/>
    <property type="project" value="TreeGrafter"/>
</dbReference>
<comment type="caution">
    <text evidence="5">The sequence shown here is derived from an EMBL/GenBank/DDBJ whole genome shotgun (WGS) entry which is preliminary data.</text>
</comment>
<feature type="domain" description="Enoyl-CoA hydratase/isomerase" evidence="4">
    <location>
        <begin position="21"/>
        <end position="358"/>
    </location>
</feature>
<dbReference type="InterPro" id="IPR045004">
    <property type="entry name" value="ECH_dom"/>
</dbReference>
<accession>A0A7X5LNP3</accession>
<dbReference type="CDD" id="cd06558">
    <property type="entry name" value="crotonase-like"/>
    <property type="match status" value="1"/>
</dbReference>
<dbReference type="RefSeq" id="WP_163087705.1">
    <property type="nucleotide sequence ID" value="NZ_JAAAWN010000027.1"/>
</dbReference>
<dbReference type="GO" id="GO:0016853">
    <property type="term" value="F:isomerase activity"/>
    <property type="evidence" value="ECO:0007669"/>
    <property type="project" value="UniProtKB-KW"/>
</dbReference>
<dbReference type="PANTHER" id="PTHR43176">
    <property type="entry name" value="3-HYDROXYISOBUTYRYL-COA HYDROLASE-RELATED"/>
    <property type="match status" value="1"/>
</dbReference>
<dbReference type="Gene3D" id="3.90.226.10">
    <property type="entry name" value="2-enoyl-CoA Hydratase, Chain A, domain 1"/>
    <property type="match status" value="1"/>
</dbReference>
<organism evidence="5 6">
    <name type="scientific">Alteromonas profundi</name>
    <dbReference type="NCBI Taxonomy" id="2696062"/>
    <lineage>
        <taxon>Bacteria</taxon>
        <taxon>Pseudomonadati</taxon>
        <taxon>Pseudomonadota</taxon>
        <taxon>Gammaproteobacteria</taxon>
        <taxon>Alteromonadales</taxon>
        <taxon>Alteromonadaceae</taxon>
        <taxon>Alteromonas/Salinimonas group</taxon>
        <taxon>Alteromonas</taxon>
    </lineage>
</organism>
<name>A0A7X5LNP3_9ALTE</name>